<dbReference type="Proteomes" id="UP000094271">
    <property type="component" value="Unassembled WGS sequence"/>
</dbReference>
<dbReference type="EMBL" id="MCGH01000003">
    <property type="protein sequence ID" value="ODM03337.1"/>
    <property type="molecule type" value="Genomic_DNA"/>
</dbReference>
<evidence type="ECO:0000313" key="3">
    <source>
        <dbReference type="EMBL" id="ODR52054.1"/>
    </source>
</evidence>
<reference evidence="3 6" key="2">
    <citation type="submission" date="2016-08" db="EMBL/GenBank/DDBJ databases">
        <title>Characterization of Isolates of Eisenbergiella tayi Derived from Blood Cultures, Using Whole Genome Sequencing.</title>
        <authorList>
            <person name="Bernier A.-M."/>
            <person name="Burdz T."/>
            <person name="Wiebe D."/>
            <person name="Bernard K."/>
        </authorList>
    </citation>
    <scope>NUCLEOTIDE SEQUENCE [LARGE SCALE GENOMIC DNA]</scope>
    <source>
        <strain evidence="3 6">NML120146</strain>
    </source>
</reference>
<dbReference type="Proteomes" id="UP000094067">
    <property type="component" value="Unassembled WGS sequence"/>
</dbReference>
<proteinExistence type="predicted"/>
<dbReference type="EMBL" id="MEHA01000016">
    <property type="protein sequence ID" value="ODR48672.1"/>
    <property type="molecule type" value="Genomic_DNA"/>
</dbReference>
<dbReference type="OrthoDB" id="2738at2"/>
<dbReference type="Proteomes" id="UP000094869">
    <property type="component" value="Unassembled WGS sequence"/>
</dbReference>
<evidence type="ECO:0000313" key="2">
    <source>
        <dbReference type="EMBL" id="ODR48672.1"/>
    </source>
</evidence>
<evidence type="ECO:0000313" key="1">
    <source>
        <dbReference type="EMBL" id="ODM03337.1"/>
    </source>
</evidence>
<accession>A0A1E3UE53</accession>
<evidence type="ECO:0000313" key="5">
    <source>
        <dbReference type="Proteomes" id="UP000094271"/>
    </source>
</evidence>
<organism evidence="2 5">
    <name type="scientific">Eisenbergiella tayi</name>
    <dbReference type="NCBI Taxonomy" id="1432052"/>
    <lineage>
        <taxon>Bacteria</taxon>
        <taxon>Bacillati</taxon>
        <taxon>Bacillota</taxon>
        <taxon>Clostridia</taxon>
        <taxon>Lachnospirales</taxon>
        <taxon>Lachnospiraceae</taxon>
        <taxon>Eisenbergiella</taxon>
    </lineage>
</organism>
<comment type="caution">
    <text evidence="2">The sequence shown here is derived from an EMBL/GenBank/DDBJ whole genome shotgun (WGS) entry which is preliminary data.</text>
</comment>
<dbReference type="AlphaFoldDB" id="A0A1E3UE53"/>
<gene>
    <name evidence="2" type="ORF">BEI59_20000</name>
    <name evidence="1" type="ORF">BEI61_04132</name>
    <name evidence="3" type="ORF">BEI63_20220</name>
</gene>
<name>A0A1E3UE53_9FIRM</name>
<protein>
    <submittedName>
        <fullName evidence="2">Uncharacterized protein</fullName>
    </submittedName>
</protein>
<dbReference type="PATRIC" id="fig|1432052.4.peg.4578"/>
<sequence length="501" mass="57772">MQFYEKLIFLLNLTQTSNRMLAHELQVDPSLISRLRTGTRGVPHNREHIKAMSSYFARKCTTEYQRQALSEMLGIKLALTMKAEQLSEILYYWLCGDADEVGRFIHTFETFAVGDVDTSQKIESCDLKADNMAYYGKEGKRAAARAVYQHLLSMENPCTVFLYSDESDDWISEDFDFLNNLQLWGLTLLQKGFRLCQIAPPAVSADMAFESLIRWTPLYMTGQVDAYFYPRLRDNVHRRTLLVIPGEIAMTSNSVASQRDCTVTILTADSRLTESYGIQFQEYLSLCRPMQRIYTRPEQLMQCFTQFLSLNGARIQMVTSLSAETAPPELMTYCMEKIQQPNLKKLGGMYLQELDPSEENRENFEFIDIAYLAKAQEVRDGKVPIMLSYGDNNLPLYYTSETYVLHLKNILEILKTNDNYHFIPLNTQTEENGTIMLKDIQRALLVRTTPPLTVFEISQPDIIQLFREHLFKIANRTGYTGVSRSKIMSQLKERIRELQAS</sequence>
<dbReference type="RefSeq" id="WP_069153839.1">
    <property type="nucleotide sequence ID" value="NZ_DAWDRA010000791.1"/>
</dbReference>
<keyword evidence="6" id="KW-1185">Reference proteome</keyword>
<evidence type="ECO:0000313" key="6">
    <source>
        <dbReference type="Proteomes" id="UP000094869"/>
    </source>
</evidence>
<dbReference type="EMBL" id="MEHD01000031">
    <property type="protein sequence ID" value="ODR52054.1"/>
    <property type="molecule type" value="Genomic_DNA"/>
</dbReference>
<reference evidence="1 4" key="1">
    <citation type="submission" date="2016-07" db="EMBL/GenBank/DDBJ databases">
        <title>Characterization of isolates of Eisenbergiella tayi derived from blood cultures, using whole genome sequencing.</title>
        <authorList>
            <person name="Burdz T."/>
            <person name="Wiebe D."/>
            <person name="Huynh C."/>
            <person name="Bernard K."/>
        </authorList>
    </citation>
    <scope>NUCLEOTIDE SEQUENCE [LARGE SCALE GENOMIC DNA]</scope>
    <source>
        <strain evidence="1 4">NML 110608</strain>
    </source>
</reference>
<reference evidence="2 5" key="3">
    <citation type="submission" date="2016-08" db="EMBL/GenBank/DDBJ databases">
        <authorList>
            <person name="Seilhamer J.J."/>
        </authorList>
    </citation>
    <scope>NUCLEOTIDE SEQUENCE [LARGE SCALE GENOMIC DNA]</scope>
    <source>
        <strain evidence="2 5">NML150140-1</strain>
    </source>
</reference>
<evidence type="ECO:0000313" key="4">
    <source>
        <dbReference type="Proteomes" id="UP000094067"/>
    </source>
</evidence>